<dbReference type="VEuPathDB" id="FungiDB:AeMF1_014300"/>
<dbReference type="Pfam" id="PF00067">
    <property type="entry name" value="p450"/>
    <property type="match status" value="1"/>
</dbReference>
<dbReference type="PANTHER" id="PTHR24305">
    <property type="entry name" value="CYTOCHROME P450"/>
    <property type="match status" value="1"/>
</dbReference>
<name>A0A6G0X0Z7_9STRA</name>
<evidence type="ECO:0000256" key="1">
    <source>
        <dbReference type="ARBA" id="ARBA00010617"/>
    </source>
</evidence>
<dbReference type="GO" id="GO:0005506">
    <property type="term" value="F:iron ion binding"/>
    <property type="evidence" value="ECO:0007669"/>
    <property type="project" value="InterPro"/>
</dbReference>
<dbReference type="EMBL" id="VJMJ01000122">
    <property type="protein sequence ID" value="KAF0733514.1"/>
    <property type="molecule type" value="Genomic_DNA"/>
</dbReference>
<dbReference type="GO" id="GO:0004497">
    <property type="term" value="F:monooxygenase activity"/>
    <property type="evidence" value="ECO:0007669"/>
    <property type="project" value="InterPro"/>
</dbReference>
<dbReference type="AlphaFoldDB" id="A0A6G0X0Z7"/>
<gene>
    <name evidence="2" type="ORF">Ae201684_009750</name>
</gene>
<dbReference type="Proteomes" id="UP000481153">
    <property type="component" value="Unassembled WGS sequence"/>
</dbReference>
<dbReference type="GO" id="GO:0020037">
    <property type="term" value="F:heme binding"/>
    <property type="evidence" value="ECO:0007669"/>
    <property type="project" value="InterPro"/>
</dbReference>
<accession>A0A6G0X0Z7</accession>
<dbReference type="GO" id="GO:0016705">
    <property type="term" value="F:oxidoreductase activity, acting on paired donors, with incorporation or reduction of molecular oxygen"/>
    <property type="evidence" value="ECO:0007669"/>
    <property type="project" value="InterPro"/>
</dbReference>
<comment type="similarity">
    <text evidence="1">Belongs to the cytochrome P450 family.</text>
</comment>
<evidence type="ECO:0000313" key="3">
    <source>
        <dbReference type="Proteomes" id="UP000481153"/>
    </source>
</evidence>
<keyword evidence="3" id="KW-1185">Reference proteome</keyword>
<dbReference type="SUPFAM" id="SSF48264">
    <property type="entry name" value="Cytochrome P450"/>
    <property type="match status" value="1"/>
</dbReference>
<sequence length="341" mass="38429">MNRWKCDFSRELSSHMLVANGSNYPREDMARSYFADIVLGDGLLSSNDKKHDAYRKILNPLFSVSKIKDFVNIFERQTVQYCEKVLEQACNNHEPVNLSHMFTKLTLSVVRLTVLGLDFDTSPEAFEAYENCMIEMSPLMLIGIFTIPGFTSFPIPSLIKRRQAQDTLKKLLMQVIHDKLAAPLSNTPKDLLDMILPHATPQEAVCLTVTFILAGHDTSSHTLGFVFGMLNSHPQAIAGIRAEYNKVISKYRSLKSWDAVAELVYTQAVIQETLRINSVAFSLIQRAAEANDTVPMSDGSTVFIPKGTTIHFNMAAMHRNPKYWTTPESFLPERFIEGTSE</sequence>
<organism evidence="2 3">
    <name type="scientific">Aphanomyces euteiches</name>
    <dbReference type="NCBI Taxonomy" id="100861"/>
    <lineage>
        <taxon>Eukaryota</taxon>
        <taxon>Sar</taxon>
        <taxon>Stramenopiles</taxon>
        <taxon>Oomycota</taxon>
        <taxon>Saprolegniomycetes</taxon>
        <taxon>Saprolegniales</taxon>
        <taxon>Verrucalvaceae</taxon>
        <taxon>Aphanomyces</taxon>
    </lineage>
</organism>
<evidence type="ECO:0000313" key="2">
    <source>
        <dbReference type="EMBL" id="KAF0733514.1"/>
    </source>
</evidence>
<proteinExistence type="inferred from homology"/>
<dbReference type="PANTHER" id="PTHR24305:SF166">
    <property type="entry name" value="CYTOCHROME P450 12A4, MITOCHONDRIAL-RELATED"/>
    <property type="match status" value="1"/>
</dbReference>
<dbReference type="InterPro" id="IPR036396">
    <property type="entry name" value="Cyt_P450_sf"/>
</dbReference>
<reference evidence="2 3" key="1">
    <citation type="submission" date="2019-07" db="EMBL/GenBank/DDBJ databases">
        <title>Genomics analysis of Aphanomyces spp. identifies a new class of oomycete effector associated with host adaptation.</title>
        <authorList>
            <person name="Gaulin E."/>
        </authorList>
    </citation>
    <scope>NUCLEOTIDE SEQUENCE [LARGE SCALE GENOMIC DNA]</scope>
    <source>
        <strain evidence="2 3">ATCC 201684</strain>
    </source>
</reference>
<dbReference type="InterPro" id="IPR050121">
    <property type="entry name" value="Cytochrome_P450_monoxygenase"/>
</dbReference>
<dbReference type="PRINTS" id="PR00463">
    <property type="entry name" value="EP450I"/>
</dbReference>
<dbReference type="InterPro" id="IPR002401">
    <property type="entry name" value="Cyt_P450_E_grp-I"/>
</dbReference>
<dbReference type="Gene3D" id="1.10.630.10">
    <property type="entry name" value="Cytochrome P450"/>
    <property type="match status" value="1"/>
</dbReference>
<comment type="caution">
    <text evidence="2">The sequence shown here is derived from an EMBL/GenBank/DDBJ whole genome shotgun (WGS) entry which is preliminary data.</text>
</comment>
<evidence type="ECO:0008006" key="4">
    <source>
        <dbReference type="Google" id="ProtNLM"/>
    </source>
</evidence>
<protein>
    <recommendedName>
        <fullName evidence="4">Cytochrome P450</fullName>
    </recommendedName>
</protein>
<dbReference type="InterPro" id="IPR001128">
    <property type="entry name" value="Cyt_P450"/>
</dbReference>